<protein>
    <submittedName>
        <fullName evidence="2">Uncharacterized protein</fullName>
    </submittedName>
</protein>
<keyword evidence="1" id="KW-0472">Membrane</keyword>
<proteinExistence type="predicted"/>
<sequence length="73" mass="8277">MTSTAIRNERAIEVTAIFISEFKSPTLFSDTWLDCRGEYILNTGLLVATFKIILLLSLLVVTIWNPLRLKFAS</sequence>
<dbReference type="Proteomes" id="UP001054945">
    <property type="component" value="Unassembled WGS sequence"/>
</dbReference>
<keyword evidence="3" id="KW-1185">Reference proteome</keyword>
<evidence type="ECO:0000256" key="1">
    <source>
        <dbReference type="SAM" id="Phobius"/>
    </source>
</evidence>
<organism evidence="2 3">
    <name type="scientific">Caerostris extrusa</name>
    <name type="common">Bark spider</name>
    <name type="synonym">Caerostris bankana</name>
    <dbReference type="NCBI Taxonomy" id="172846"/>
    <lineage>
        <taxon>Eukaryota</taxon>
        <taxon>Metazoa</taxon>
        <taxon>Ecdysozoa</taxon>
        <taxon>Arthropoda</taxon>
        <taxon>Chelicerata</taxon>
        <taxon>Arachnida</taxon>
        <taxon>Araneae</taxon>
        <taxon>Araneomorphae</taxon>
        <taxon>Entelegynae</taxon>
        <taxon>Araneoidea</taxon>
        <taxon>Araneidae</taxon>
        <taxon>Caerostris</taxon>
    </lineage>
</organism>
<reference evidence="2 3" key="1">
    <citation type="submission" date="2021-06" db="EMBL/GenBank/DDBJ databases">
        <title>Caerostris extrusa draft genome.</title>
        <authorList>
            <person name="Kono N."/>
            <person name="Arakawa K."/>
        </authorList>
    </citation>
    <scope>NUCLEOTIDE SEQUENCE [LARGE SCALE GENOMIC DNA]</scope>
</reference>
<feature type="transmembrane region" description="Helical" evidence="1">
    <location>
        <begin position="39"/>
        <end position="64"/>
    </location>
</feature>
<evidence type="ECO:0000313" key="2">
    <source>
        <dbReference type="EMBL" id="GIX79894.1"/>
    </source>
</evidence>
<dbReference type="AlphaFoldDB" id="A0AAV4N694"/>
<name>A0AAV4N694_CAEEX</name>
<dbReference type="EMBL" id="BPLR01020549">
    <property type="protein sequence ID" value="GIX79894.1"/>
    <property type="molecule type" value="Genomic_DNA"/>
</dbReference>
<gene>
    <name evidence="2" type="ORF">CEXT_287491</name>
</gene>
<keyword evidence="1" id="KW-0812">Transmembrane</keyword>
<accession>A0AAV4N694</accession>
<keyword evidence="1" id="KW-1133">Transmembrane helix</keyword>
<evidence type="ECO:0000313" key="3">
    <source>
        <dbReference type="Proteomes" id="UP001054945"/>
    </source>
</evidence>
<comment type="caution">
    <text evidence="2">The sequence shown here is derived from an EMBL/GenBank/DDBJ whole genome shotgun (WGS) entry which is preliminary data.</text>
</comment>